<dbReference type="Proteomes" id="UP000326759">
    <property type="component" value="Unassembled WGS sequence"/>
</dbReference>
<evidence type="ECO:0000313" key="2">
    <source>
        <dbReference type="Proteomes" id="UP000326759"/>
    </source>
</evidence>
<dbReference type="EMBL" id="SEYY01023228">
    <property type="protein sequence ID" value="KAB7495012.1"/>
    <property type="molecule type" value="Genomic_DNA"/>
</dbReference>
<comment type="caution">
    <text evidence="1">The sequence shown here is derived from an EMBL/GenBank/DDBJ whole genome shotgun (WGS) entry which is preliminary data.</text>
</comment>
<dbReference type="GO" id="GO:0030552">
    <property type="term" value="F:cAMP binding"/>
    <property type="evidence" value="ECO:0007669"/>
    <property type="project" value="TreeGrafter"/>
</dbReference>
<dbReference type="GO" id="GO:0007507">
    <property type="term" value="P:heart development"/>
    <property type="evidence" value="ECO:0007669"/>
    <property type="project" value="TreeGrafter"/>
</dbReference>
<dbReference type="PANTHER" id="PTHR12101:SF17">
    <property type="entry name" value="BLOOD VESSEL EPICARDIAL SUBSTANCE"/>
    <property type="match status" value="1"/>
</dbReference>
<dbReference type="OrthoDB" id="425611at2759"/>
<protein>
    <submittedName>
        <fullName evidence="1">Popeye domain-containing protein 2</fullName>
    </submittedName>
</protein>
<gene>
    <name evidence="1" type="primary">POPDC2</name>
    <name evidence="1" type="ORF">Anas_05194</name>
</gene>
<name>A0A5N5SME0_9CRUS</name>
<dbReference type="AlphaFoldDB" id="A0A5N5SME0"/>
<dbReference type="GO" id="GO:0042383">
    <property type="term" value="C:sarcolemma"/>
    <property type="evidence" value="ECO:0007669"/>
    <property type="project" value="TreeGrafter"/>
</dbReference>
<dbReference type="InterPro" id="IPR006916">
    <property type="entry name" value="POPDC1-3"/>
</dbReference>
<sequence length="142" mass="16094">VRVTCDSTYLHCIFPNQFLDSAEWESAENGNVDNLFQVSLIAEERSQYMTWSRPALKQLLATRPFLKAVKTLTTKLYSLNEYKPEGGKENELPKVSDLLNEKLLQRSRSADNVHMGSKGYIRSDVWMSHKIDADLRSAGGLA</sequence>
<proteinExistence type="predicted"/>
<evidence type="ECO:0000313" key="1">
    <source>
        <dbReference type="EMBL" id="KAB7495012.1"/>
    </source>
</evidence>
<feature type="non-terminal residue" evidence="1">
    <location>
        <position position="1"/>
    </location>
</feature>
<keyword evidence="2" id="KW-1185">Reference proteome</keyword>
<dbReference type="PANTHER" id="PTHR12101">
    <property type="entry name" value="POPEYE DOMAIN CONTAINING PROTEIN"/>
    <property type="match status" value="1"/>
</dbReference>
<accession>A0A5N5SME0</accession>
<organism evidence="1 2">
    <name type="scientific">Armadillidium nasatum</name>
    <dbReference type="NCBI Taxonomy" id="96803"/>
    <lineage>
        <taxon>Eukaryota</taxon>
        <taxon>Metazoa</taxon>
        <taxon>Ecdysozoa</taxon>
        <taxon>Arthropoda</taxon>
        <taxon>Crustacea</taxon>
        <taxon>Multicrustacea</taxon>
        <taxon>Malacostraca</taxon>
        <taxon>Eumalacostraca</taxon>
        <taxon>Peracarida</taxon>
        <taxon>Isopoda</taxon>
        <taxon>Oniscidea</taxon>
        <taxon>Crinocheta</taxon>
        <taxon>Armadillidiidae</taxon>
        <taxon>Armadillidium</taxon>
    </lineage>
</organism>
<reference evidence="1 2" key="1">
    <citation type="journal article" date="2019" name="PLoS Biol.">
        <title>Sex chromosomes control vertical transmission of feminizing Wolbachia symbionts in an isopod.</title>
        <authorList>
            <person name="Becking T."/>
            <person name="Chebbi M.A."/>
            <person name="Giraud I."/>
            <person name="Moumen B."/>
            <person name="Laverre T."/>
            <person name="Caubet Y."/>
            <person name="Peccoud J."/>
            <person name="Gilbert C."/>
            <person name="Cordaux R."/>
        </authorList>
    </citation>
    <scope>NUCLEOTIDE SEQUENCE [LARGE SCALE GENOMIC DNA]</scope>
    <source>
        <strain evidence="1">ANa2</strain>
        <tissue evidence="1">Whole body excluding digestive tract and cuticle</tissue>
    </source>
</reference>
<dbReference type="GO" id="GO:0042391">
    <property type="term" value="P:regulation of membrane potential"/>
    <property type="evidence" value="ECO:0007669"/>
    <property type="project" value="TreeGrafter"/>
</dbReference>
<dbReference type="GO" id="GO:0051146">
    <property type="term" value="P:striated muscle cell differentiation"/>
    <property type="evidence" value="ECO:0007669"/>
    <property type="project" value="TreeGrafter"/>
</dbReference>